<dbReference type="Proteomes" id="UP000198415">
    <property type="component" value="Unassembled WGS sequence"/>
</dbReference>
<dbReference type="EMBL" id="FZNR01000011">
    <property type="protein sequence ID" value="SNS18982.1"/>
    <property type="molecule type" value="Genomic_DNA"/>
</dbReference>
<keyword evidence="2" id="KW-1185">Reference proteome</keyword>
<evidence type="ECO:0000313" key="1">
    <source>
        <dbReference type="EMBL" id="SNS18982.1"/>
    </source>
</evidence>
<accession>A0A239CGH9</accession>
<reference evidence="1 2" key="1">
    <citation type="submission" date="2017-06" db="EMBL/GenBank/DDBJ databases">
        <authorList>
            <person name="Kim H.J."/>
            <person name="Triplett B.A."/>
        </authorList>
    </citation>
    <scope>NUCLEOTIDE SEQUENCE [LARGE SCALE GENOMIC DNA]</scope>
    <source>
        <strain evidence="1 2">DSM 43151</strain>
    </source>
</reference>
<protein>
    <submittedName>
        <fullName evidence="1">Uncharacterized protein</fullName>
    </submittedName>
</protein>
<evidence type="ECO:0000313" key="2">
    <source>
        <dbReference type="Proteomes" id="UP000198415"/>
    </source>
</evidence>
<dbReference type="AlphaFoldDB" id="A0A239CGH9"/>
<name>A0A239CGH9_9ACTN</name>
<organism evidence="1 2">
    <name type="scientific">Actinoplanes regularis</name>
    <dbReference type="NCBI Taxonomy" id="52697"/>
    <lineage>
        <taxon>Bacteria</taxon>
        <taxon>Bacillati</taxon>
        <taxon>Actinomycetota</taxon>
        <taxon>Actinomycetes</taxon>
        <taxon>Micromonosporales</taxon>
        <taxon>Micromonosporaceae</taxon>
        <taxon>Actinoplanes</taxon>
    </lineage>
</organism>
<proteinExistence type="predicted"/>
<sequence length="107" mass="11679">MTEKREYSPAVLVHSESCPDAISLRARGVGLIPMATPAIAQAYPNGRMHNCFHFTLQARGLVETVQYPPHAYEESSVIYPNASMPLCAVCMGTHSALDRLILPPGVR</sequence>
<gene>
    <name evidence="1" type="ORF">SAMN06264365_111161</name>
</gene>